<proteinExistence type="inferred from homology"/>
<dbReference type="EMBL" id="BLRV01000021">
    <property type="protein sequence ID" value="GFP21147.1"/>
    <property type="molecule type" value="Genomic_DNA"/>
</dbReference>
<dbReference type="PANTHER" id="PTHR30448:SF0">
    <property type="entry name" value="RNASE ADAPTER PROTEIN RAPZ"/>
    <property type="match status" value="1"/>
</dbReference>
<dbReference type="InterPro" id="IPR005337">
    <property type="entry name" value="RapZ-like"/>
</dbReference>
<dbReference type="AlphaFoldDB" id="A0A6V8NM45"/>
<evidence type="ECO:0000313" key="7">
    <source>
        <dbReference type="EMBL" id="GFP21147.1"/>
    </source>
</evidence>
<feature type="binding site" evidence="4">
    <location>
        <begin position="18"/>
        <end position="25"/>
    </location>
    <ligand>
        <name>ATP</name>
        <dbReference type="ChEBI" id="CHEBI:30616"/>
    </ligand>
</feature>
<dbReference type="PIRSF" id="PIRSF005052">
    <property type="entry name" value="P-loopkin"/>
    <property type="match status" value="1"/>
</dbReference>
<sequence>MIDMSGNDKDLRIVIITGLSGAGRSETMRCLEDAGYFCIDNLPSSLIQNLAHIFSLPGSKIKRVALVIDVRSGDYFDHLFDALMALKREEIGYQILFLEASDQTLVKRFKETRRRHPLATTGRIVDAIKEERKRLSAVRDIADIVIDTSNLTARELHEKIAETILVGVEDKKLQISVISFGYKFGIPTDADLVLDVRFLPNPYYLDRLRPKSGKDQEVYEFVVQRPETARFFELFRQLLEYLIPQYEIEGKSYLTIAIGCTGGRHRSVVVAEELVKIMREMGYGINLVHRDINKK</sequence>
<keyword evidence="1 4" id="KW-0547">Nucleotide-binding</keyword>
<keyword evidence="3 4" id="KW-0342">GTP-binding</keyword>
<dbReference type="InterPro" id="IPR053930">
    <property type="entry name" value="RapZ-like_N"/>
</dbReference>
<protein>
    <submittedName>
        <fullName evidence="7">RNase adapter protein RapZ</fullName>
    </submittedName>
</protein>
<evidence type="ECO:0000256" key="2">
    <source>
        <dbReference type="ARBA" id="ARBA00022840"/>
    </source>
</evidence>
<gene>
    <name evidence="7" type="ORF">HKBW3S06_00373</name>
</gene>
<dbReference type="HAMAP" id="MF_00636">
    <property type="entry name" value="RapZ_like"/>
    <property type="match status" value="1"/>
</dbReference>
<dbReference type="Gene3D" id="3.40.50.300">
    <property type="entry name" value="P-loop containing nucleotide triphosphate hydrolases"/>
    <property type="match status" value="1"/>
</dbReference>
<dbReference type="SUPFAM" id="SSF52540">
    <property type="entry name" value="P-loop containing nucleoside triphosphate hydrolases"/>
    <property type="match status" value="1"/>
</dbReference>
<evidence type="ECO:0000256" key="3">
    <source>
        <dbReference type="ARBA" id="ARBA00023134"/>
    </source>
</evidence>
<organism evidence="7 8">
    <name type="scientific">Candidatus Hakubella thermalkaliphila</name>
    <dbReference type="NCBI Taxonomy" id="2754717"/>
    <lineage>
        <taxon>Bacteria</taxon>
        <taxon>Bacillati</taxon>
        <taxon>Actinomycetota</taxon>
        <taxon>Actinomycetota incertae sedis</taxon>
        <taxon>Candidatus Hakubellales</taxon>
        <taxon>Candidatus Hakubellaceae</taxon>
        <taxon>Candidatus Hakubella</taxon>
    </lineage>
</organism>
<accession>A0A6V8NM45</accession>
<dbReference type="Proteomes" id="UP000580051">
    <property type="component" value="Unassembled WGS sequence"/>
</dbReference>
<dbReference type="PANTHER" id="PTHR30448">
    <property type="entry name" value="RNASE ADAPTER PROTEIN RAPZ"/>
    <property type="match status" value="1"/>
</dbReference>
<dbReference type="Pfam" id="PF22740">
    <property type="entry name" value="PapZ_C"/>
    <property type="match status" value="1"/>
</dbReference>
<evidence type="ECO:0000313" key="8">
    <source>
        <dbReference type="Proteomes" id="UP000580051"/>
    </source>
</evidence>
<dbReference type="Pfam" id="PF03668">
    <property type="entry name" value="RapZ-like_N"/>
    <property type="match status" value="1"/>
</dbReference>
<feature type="domain" description="RapZ-like N-terminal" evidence="5">
    <location>
        <begin position="12"/>
        <end position="164"/>
    </location>
</feature>
<dbReference type="GO" id="GO:0005525">
    <property type="term" value="F:GTP binding"/>
    <property type="evidence" value="ECO:0007669"/>
    <property type="project" value="UniProtKB-UniRule"/>
</dbReference>
<reference evidence="7 8" key="1">
    <citation type="journal article" date="2020" name="Front. Microbiol.">
        <title>Single-cell genomics of novel Actinobacteria with the Wood-Ljungdahl pathway discovered in a serpentinizing system.</title>
        <authorList>
            <person name="Merino N."/>
            <person name="Kawai M."/>
            <person name="Boyd E.S."/>
            <person name="Colman D.R."/>
            <person name="McGlynn S.E."/>
            <person name="Nealson K.H."/>
            <person name="Kurokawa K."/>
            <person name="Hongoh Y."/>
        </authorList>
    </citation>
    <scope>NUCLEOTIDE SEQUENCE [LARGE SCALE GENOMIC DNA]</scope>
    <source>
        <strain evidence="7 8">S06</strain>
    </source>
</reference>
<dbReference type="InterPro" id="IPR053931">
    <property type="entry name" value="RapZ_C"/>
</dbReference>
<dbReference type="InterPro" id="IPR027417">
    <property type="entry name" value="P-loop_NTPase"/>
</dbReference>
<evidence type="ECO:0000256" key="4">
    <source>
        <dbReference type="HAMAP-Rule" id="MF_00636"/>
    </source>
</evidence>
<keyword evidence="2 4" id="KW-0067">ATP-binding</keyword>
<feature type="binding site" evidence="4">
    <location>
        <begin position="69"/>
        <end position="72"/>
    </location>
    <ligand>
        <name>GTP</name>
        <dbReference type="ChEBI" id="CHEBI:37565"/>
    </ligand>
</feature>
<feature type="domain" description="RapZ C-terminal" evidence="6">
    <location>
        <begin position="173"/>
        <end position="292"/>
    </location>
</feature>
<dbReference type="NCBIfam" id="NF003828">
    <property type="entry name" value="PRK05416.1"/>
    <property type="match status" value="1"/>
</dbReference>
<evidence type="ECO:0000256" key="1">
    <source>
        <dbReference type="ARBA" id="ARBA00022741"/>
    </source>
</evidence>
<evidence type="ECO:0000259" key="6">
    <source>
        <dbReference type="Pfam" id="PF22740"/>
    </source>
</evidence>
<dbReference type="GO" id="GO:0005524">
    <property type="term" value="F:ATP binding"/>
    <property type="evidence" value="ECO:0007669"/>
    <property type="project" value="UniProtKB-UniRule"/>
</dbReference>
<evidence type="ECO:0000259" key="5">
    <source>
        <dbReference type="Pfam" id="PF03668"/>
    </source>
</evidence>
<name>A0A6V8NM45_9ACTN</name>
<comment type="caution">
    <text evidence="7">The sequence shown here is derived from an EMBL/GenBank/DDBJ whole genome shotgun (WGS) entry which is preliminary data.</text>
</comment>